<accession>A0A0M9VSV3</accession>
<feature type="compositionally biased region" description="Basic residues" evidence="2">
    <location>
        <begin position="1"/>
        <end position="11"/>
    </location>
</feature>
<dbReference type="InterPro" id="IPR011989">
    <property type="entry name" value="ARM-like"/>
</dbReference>
<dbReference type="STRING" id="150374.A0A0M9VSV3"/>
<dbReference type="Proteomes" id="UP000053831">
    <property type="component" value="Unassembled WGS sequence"/>
</dbReference>
<comment type="caution">
    <text evidence="4">The sequence shown here is derived from an EMBL/GenBank/DDBJ whole genome shotgun (WGS) entry which is preliminary data.</text>
</comment>
<protein>
    <submittedName>
        <fullName evidence="4">Putative ARM-like repeat-containing protein</fullName>
    </submittedName>
</protein>
<evidence type="ECO:0000313" key="4">
    <source>
        <dbReference type="EMBL" id="KOS17982.1"/>
    </source>
</evidence>
<dbReference type="InterPro" id="IPR016024">
    <property type="entry name" value="ARM-type_fold"/>
</dbReference>
<evidence type="ECO:0000259" key="3">
    <source>
        <dbReference type="Pfam" id="PF25567"/>
    </source>
</evidence>
<gene>
    <name evidence="4" type="ORF">ESCO_002933</name>
</gene>
<dbReference type="EMBL" id="LGSR01000022">
    <property type="protein sequence ID" value="KOS17982.1"/>
    <property type="molecule type" value="Genomic_DNA"/>
</dbReference>
<feature type="domain" description="SYO1-like TPR repeats" evidence="3">
    <location>
        <begin position="467"/>
        <end position="700"/>
    </location>
</feature>
<evidence type="ECO:0000256" key="2">
    <source>
        <dbReference type="SAM" id="MobiDB-lite"/>
    </source>
</evidence>
<keyword evidence="5" id="KW-1185">Reference proteome</keyword>
<comment type="similarity">
    <text evidence="1">Belongs to the nuclear import and ribosome assembly adapter family.</text>
</comment>
<dbReference type="SMART" id="SM00185">
    <property type="entry name" value="ARM"/>
    <property type="match status" value="2"/>
</dbReference>
<dbReference type="AlphaFoldDB" id="A0A0M9VSV3"/>
<name>A0A0M9VSV3_ESCWE</name>
<evidence type="ECO:0000256" key="1">
    <source>
        <dbReference type="ARBA" id="ARBA00049983"/>
    </source>
</evidence>
<dbReference type="GO" id="GO:0006606">
    <property type="term" value="P:protein import into nucleus"/>
    <property type="evidence" value="ECO:0007669"/>
    <property type="project" value="TreeGrafter"/>
</dbReference>
<organism evidence="4 5">
    <name type="scientific">Escovopsis weberi</name>
    <dbReference type="NCBI Taxonomy" id="150374"/>
    <lineage>
        <taxon>Eukaryota</taxon>
        <taxon>Fungi</taxon>
        <taxon>Dikarya</taxon>
        <taxon>Ascomycota</taxon>
        <taxon>Pezizomycotina</taxon>
        <taxon>Sordariomycetes</taxon>
        <taxon>Hypocreomycetidae</taxon>
        <taxon>Hypocreales</taxon>
        <taxon>Hypocreaceae</taxon>
        <taxon>Escovopsis</taxon>
    </lineage>
</organism>
<dbReference type="PANTHER" id="PTHR13347:SF1">
    <property type="entry name" value="HEAT REPEAT-CONTAINING PROTEIN 3"/>
    <property type="match status" value="1"/>
</dbReference>
<dbReference type="PANTHER" id="PTHR13347">
    <property type="entry name" value="HEAT REPEAT-CONTAINING PROTEIN 3"/>
    <property type="match status" value="1"/>
</dbReference>
<dbReference type="InterPro" id="IPR052616">
    <property type="entry name" value="SYO1-like"/>
</dbReference>
<evidence type="ECO:0000313" key="5">
    <source>
        <dbReference type="Proteomes" id="UP000053831"/>
    </source>
</evidence>
<dbReference type="InterPro" id="IPR000225">
    <property type="entry name" value="Armadillo"/>
</dbReference>
<feature type="region of interest" description="Disordered" evidence="2">
    <location>
        <begin position="1"/>
        <end position="25"/>
    </location>
</feature>
<sequence length="715" mass="76658">MGKSKRSKPGHRRDPVAKQVKPPSDPQLAALRESKILPIIKDLQSAEPKSRSAAASVISTIISDTRCRKLLLREQIVHTILTQTLTDAALESRAAGWGILQVLAQEEEADFCVHLFRQDILTAIEFASSAVAAIVLSPDTPFPRLPRAERGFTASIAASLLSLLTALAEAGDDILDVIVQNHTITRLLFALVAHINQDEEDLISPLRSDALTCLLLLSEDNAELAARLTSAGDAAACYRALTALIDEANGEAIVACAILHNIYAALFGRKDVPRPQVDVADDVDLIPRLVNAVSSFAPGQPPTAGVSGWSNPEEYQQLALETLASIGTSLAAELGGPAHSAPKSKKKGGKDTAAADDDEEMEDDDDDDDDAEPEGGEGNDDDDEEEEEEEEEEGGDNGEGDEGEDSPGEDHEMNEDEIEADMDMVTSGDHFTENIDDLPTLKALLQTAIPELARIASVQPGDELSLKLQSCALSALSNIAWSVSLVDFAEEVNAGVQRAWAPAARSLWQAVVSPVLASDTADVGLATQVTSLAWALARTLRGAPAPAPATLAPLEHRRFISLYHATRGAPATHAPDDPFQALGVKCVGVLGQLALHPAPADLNRDVGAFLVGLLRDLPDTPAADAVEAFNQLFDVYGNEEFPYDAEVFWKDGFLAQLDATVPKARALAKSVNKTAQPELRTRADEVVLNLTRFLEYKRKHEPFSLAKRGGRQQQS</sequence>
<dbReference type="Gene3D" id="1.25.10.10">
    <property type="entry name" value="Leucine-rich Repeat Variant"/>
    <property type="match status" value="2"/>
</dbReference>
<proteinExistence type="inferred from homology"/>
<dbReference type="InterPro" id="IPR057990">
    <property type="entry name" value="TPR_SYO1"/>
</dbReference>
<feature type="compositionally biased region" description="Acidic residues" evidence="2">
    <location>
        <begin position="354"/>
        <end position="412"/>
    </location>
</feature>
<reference evidence="4 5" key="1">
    <citation type="submission" date="2015-07" db="EMBL/GenBank/DDBJ databases">
        <title>The genome of the fungus Escovopsis weberi, a specialized disease agent of ant agriculture.</title>
        <authorList>
            <person name="de Man T.J."/>
            <person name="Stajich J.E."/>
            <person name="Kubicek C.P."/>
            <person name="Chenthamara K."/>
            <person name="Atanasova L."/>
            <person name="Druzhinina I.S."/>
            <person name="Birnbaum S."/>
            <person name="Barribeau S.M."/>
            <person name="Teiling C."/>
            <person name="Suen G."/>
            <person name="Currie C."/>
            <person name="Gerardo N.M."/>
        </authorList>
    </citation>
    <scope>NUCLEOTIDE SEQUENCE [LARGE SCALE GENOMIC DNA]</scope>
</reference>
<dbReference type="GO" id="GO:0042273">
    <property type="term" value="P:ribosomal large subunit biogenesis"/>
    <property type="evidence" value="ECO:0007669"/>
    <property type="project" value="TreeGrafter"/>
</dbReference>
<feature type="region of interest" description="Disordered" evidence="2">
    <location>
        <begin position="333"/>
        <end position="412"/>
    </location>
</feature>
<dbReference type="Pfam" id="PF25567">
    <property type="entry name" value="TPR_SYO1"/>
    <property type="match status" value="1"/>
</dbReference>
<dbReference type="GO" id="GO:0051082">
    <property type="term" value="F:unfolded protein binding"/>
    <property type="evidence" value="ECO:0007669"/>
    <property type="project" value="TreeGrafter"/>
</dbReference>
<dbReference type="SUPFAM" id="SSF48371">
    <property type="entry name" value="ARM repeat"/>
    <property type="match status" value="1"/>
</dbReference>
<dbReference type="OrthoDB" id="288703at2759"/>
<dbReference type="CDD" id="cd13394">
    <property type="entry name" value="Syo1_like"/>
    <property type="match status" value="1"/>
</dbReference>